<feature type="compositionally biased region" description="Polar residues" evidence="1">
    <location>
        <begin position="95"/>
        <end position="105"/>
    </location>
</feature>
<keyword evidence="2" id="KW-0472">Membrane</keyword>
<protein>
    <recommendedName>
        <fullName evidence="3">LysM domain-containing protein</fullName>
    </recommendedName>
</protein>
<evidence type="ECO:0000313" key="5">
    <source>
        <dbReference type="Proteomes" id="UP000050816"/>
    </source>
</evidence>
<comment type="caution">
    <text evidence="4">The sequence shown here is derived from an EMBL/GenBank/DDBJ whole genome shotgun (WGS) entry which is preliminary data.</text>
</comment>
<dbReference type="RefSeq" id="WP_056953330.1">
    <property type="nucleotide sequence ID" value="NZ_AZFK01000004.1"/>
</dbReference>
<keyword evidence="2" id="KW-0812">Transmembrane</keyword>
<dbReference type="EMBL" id="AZFK01000004">
    <property type="protein sequence ID" value="KRL92486.1"/>
    <property type="molecule type" value="Genomic_DNA"/>
</dbReference>
<feature type="region of interest" description="Disordered" evidence="1">
    <location>
        <begin position="82"/>
        <end position="143"/>
    </location>
</feature>
<feature type="domain" description="LysM" evidence="3">
    <location>
        <begin position="149"/>
        <end position="193"/>
    </location>
</feature>
<dbReference type="AlphaFoldDB" id="A0A0R1UGE8"/>
<dbReference type="PATRIC" id="fig|1423760.3.peg.2022"/>
<dbReference type="SUPFAM" id="SSF54106">
    <property type="entry name" value="LysM domain"/>
    <property type="match status" value="1"/>
</dbReference>
<dbReference type="Gene3D" id="3.10.350.10">
    <property type="entry name" value="LysM domain"/>
    <property type="match status" value="1"/>
</dbReference>
<name>A0A0R1UGE8_9LACO</name>
<evidence type="ECO:0000313" key="4">
    <source>
        <dbReference type="EMBL" id="KRL92486.1"/>
    </source>
</evidence>
<keyword evidence="2" id="KW-1133">Transmembrane helix</keyword>
<gene>
    <name evidence="4" type="ORF">FC43_GL001933</name>
</gene>
<dbReference type="SMART" id="SM00257">
    <property type="entry name" value="LysM"/>
    <property type="match status" value="1"/>
</dbReference>
<dbReference type="NCBIfam" id="NF042931">
    <property type="entry name" value="SAG1386_EF1546"/>
    <property type="match status" value="1"/>
</dbReference>
<organism evidence="4 5">
    <name type="scientific">Limosilactobacillus ingluviei DSM 15946</name>
    <dbReference type="NCBI Taxonomy" id="1423760"/>
    <lineage>
        <taxon>Bacteria</taxon>
        <taxon>Bacillati</taxon>
        <taxon>Bacillota</taxon>
        <taxon>Bacilli</taxon>
        <taxon>Lactobacillales</taxon>
        <taxon>Lactobacillaceae</taxon>
        <taxon>Limosilactobacillus</taxon>
    </lineage>
</organism>
<dbReference type="InterPro" id="IPR036779">
    <property type="entry name" value="LysM_dom_sf"/>
</dbReference>
<feature type="transmembrane region" description="Helical" evidence="2">
    <location>
        <begin position="46"/>
        <end position="66"/>
    </location>
</feature>
<dbReference type="Proteomes" id="UP000050816">
    <property type="component" value="Unassembled WGS sequence"/>
</dbReference>
<evidence type="ECO:0000256" key="1">
    <source>
        <dbReference type="SAM" id="MobiDB-lite"/>
    </source>
</evidence>
<proteinExistence type="predicted"/>
<feature type="compositionally biased region" description="Low complexity" evidence="1">
    <location>
        <begin position="130"/>
        <end position="143"/>
    </location>
</feature>
<dbReference type="InterPro" id="IPR018392">
    <property type="entry name" value="LysM"/>
</dbReference>
<feature type="compositionally biased region" description="Polar residues" evidence="1">
    <location>
        <begin position="118"/>
        <end position="129"/>
    </location>
</feature>
<sequence>MKRREDERNVDENLWDKTFEDNQDLGRDGHLSRLEHRKQSSAASRFTTILVVLIIILAATPVLYWINHEKSFNHPAPKLEQVAKGSTDHKKKVASSLSTASQKRSAATKLSRAKDSSSTRAHLAANTTQSAAESSSSSSASSVNRSDASYVQVQAGQGIYRVAVNNGLTVEQLAQLNGISPTTKLYPGQQLRVK</sequence>
<reference evidence="4 5" key="1">
    <citation type="journal article" date="2015" name="Genome Announc.">
        <title>Expanding the biotechnology potential of lactobacilli through comparative genomics of 213 strains and associated genera.</title>
        <authorList>
            <person name="Sun Z."/>
            <person name="Harris H.M."/>
            <person name="McCann A."/>
            <person name="Guo C."/>
            <person name="Argimon S."/>
            <person name="Zhang W."/>
            <person name="Yang X."/>
            <person name="Jeffery I.B."/>
            <person name="Cooney J.C."/>
            <person name="Kagawa T.F."/>
            <person name="Liu W."/>
            <person name="Song Y."/>
            <person name="Salvetti E."/>
            <person name="Wrobel A."/>
            <person name="Rasinkangas P."/>
            <person name="Parkhill J."/>
            <person name="Rea M.C."/>
            <person name="O'Sullivan O."/>
            <person name="Ritari J."/>
            <person name="Douillard F.P."/>
            <person name="Paul Ross R."/>
            <person name="Yang R."/>
            <person name="Briner A.E."/>
            <person name="Felis G.E."/>
            <person name="de Vos W.M."/>
            <person name="Barrangou R."/>
            <person name="Klaenhammer T.R."/>
            <person name="Caufield P.W."/>
            <person name="Cui Y."/>
            <person name="Zhang H."/>
            <person name="O'Toole P.W."/>
        </authorList>
    </citation>
    <scope>NUCLEOTIDE SEQUENCE [LARGE SCALE GENOMIC DNA]</scope>
    <source>
        <strain evidence="4 5">DSM 15946</strain>
    </source>
</reference>
<dbReference type="Pfam" id="PF01476">
    <property type="entry name" value="LysM"/>
    <property type="match status" value="1"/>
</dbReference>
<accession>A0A0R1UGE8</accession>
<evidence type="ECO:0000259" key="3">
    <source>
        <dbReference type="PROSITE" id="PS51782"/>
    </source>
</evidence>
<dbReference type="PROSITE" id="PS51782">
    <property type="entry name" value="LYSM"/>
    <property type="match status" value="1"/>
</dbReference>
<evidence type="ECO:0000256" key="2">
    <source>
        <dbReference type="SAM" id="Phobius"/>
    </source>
</evidence>
<dbReference type="InterPro" id="IPR049981">
    <property type="entry name" value="SPy_0802-like"/>
</dbReference>